<gene>
    <name evidence="1" type="ORF">C7460_1446</name>
</gene>
<sequence length="87" mass="10137">MFALIEQWKNSAESRKAFCRRHNIAPSTFSYWYAKYQKTESAVKPGFVEVQPHLSRSLELIYPNGVKIRLPHDTSLSELRTLLQLNV</sequence>
<proteinExistence type="predicted"/>
<dbReference type="NCBIfam" id="NF047593">
    <property type="entry name" value="IS66_ISAeme5_TnpA"/>
    <property type="match status" value="1"/>
</dbReference>
<dbReference type="EMBL" id="QREG01000044">
    <property type="protein sequence ID" value="RED91404.1"/>
    <property type="molecule type" value="Genomic_DNA"/>
</dbReference>
<accession>A0A3D9KXC4</accession>
<dbReference type="AlphaFoldDB" id="A0A3D9KXC4"/>
<protein>
    <recommendedName>
        <fullName evidence="3">Transposase</fullName>
    </recommendedName>
</protein>
<evidence type="ECO:0008006" key="3">
    <source>
        <dbReference type="Google" id="ProtNLM"/>
    </source>
</evidence>
<name>A0A3D9KXC4_MARFU</name>
<reference evidence="1 2" key="1">
    <citation type="submission" date="2018-07" db="EMBL/GenBank/DDBJ databases">
        <title>Genomic Encyclopedia of Type Strains, Phase IV (KMG-IV): sequencing the most valuable type-strain genomes for metagenomic binning, comparative biology and taxonomic classification.</title>
        <authorList>
            <person name="Goeker M."/>
        </authorList>
    </citation>
    <scope>NUCLEOTIDE SEQUENCE [LARGE SCALE GENOMIC DNA]</scope>
    <source>
        <strain evidence="1 2">DSM 4134</strain>
    </source>
</reference>
<evidence type="ECO:0000313" key="1">
    <source>
        <dbReference type="EMBL" id="RED91404.1"/>
    </source>
</evidence>
<dbReference type="Proteomes" id="UP000256779">
    <property type="component" value="Unassembled WGS sequence"/>
</dbReference>
<keyword evidence="2" id="KW-1185">Reference proteome</keyword>
<comment type="caution">
    <text evidence="1">The sequence shown here is derived from an EMBL/GenBank/DDBJ whole genome shotgun (WGS) entry which is preliminary data.</text>
</comment>
<organism evidence="1 2">
    <name type="scientific">Marinoscillum furvescens DSM 4134</name>
    <dbReference type="NCBI Taxonomy" id="1122208"/>
    <lineage>
        <taxon>Bacteria</taxon>
        <taxon>Pseudomonadati</taxon>
        <taxon>Bacteroidota</taxon>
        <taxon>Cytophagia</taxon>
        <taxon>Cytophagales</taxon>
        <taxon>Reichenbachiellaceae</taxon>
        <taxon>Marinoscillum</taxon>
    </lineage>
</organism>
<evidence type="ECO:0000313" key="2">
    <source>
        <dbReference type="Proteomes" id="UP000256779"/>
    </source>
</evidence>